<keyword evidence="1" id="KW-0540">Nuclease</keyword>
<dbReference type="InterPro" id="IPR013520">
    <property type="entry name" value="Ribonucl_H"/>
</dbReference>
<evidence type="ECO:0000313" key="6">
    <source>
        <dbReference type="Proteomes" id="UP000260351"/>
    </source>
</evidence>
<comment type="caution">
    <text evidence="5">The sequence shown here is derived from an EMBL/GenBank/DDBJ whole genome shotgun (WGS) entry which is preliminary data.</text>
</comment>
<gene>
    <name evidence="5" type="ORF">DZC52_05660</name>
</gene>
<dbReference type="PANTHER" id="PTHR30231">
    <property type="entry name" value="DNA POLYMERASE III SUBUNIT EPSILON"/>
    <property type="match status" value="1"/>
</dbReference>
<name>A0A3E1K9Z1_9GAMM</name>
<dbReference type="AlphaFoldDB" id="A0A3E1K9Z1"/>
<dbReference type="EMBL" id="QUZK01000023">
    <property type="protein sequence ID" value="RFF31076.1"/>
    <property type="molecule type" value="Genomic_DNA"/>
</dbReference>
<evidence type="ECO:0000256" key="1">
    <source>
        <dbReference type="ARBA" id="ARBA00022722"/>
    </source>
</evidence>
<dbReference type="SMART" id="SM00479">
    <property type="entry name" value="EXOIII"/>
    <property type="match status" value="1"/>
</dbReference>
<dbReference type="Pfam" id="PF00929">
    <property type="entry name" value="RNase_T"/>
    <property type="match status" value="1"/>
</dbReference>
<dbReference type="PANTHER" id="PTHR30231:SF4">
    <property type="entry name" value="PROTEIN NEN2"/>
    <property type="match status" value="1"/>
</dbReference>
<keyword evidence="3 5" id="KW-0269">Exonuclease</keyword>
<reference evidence="5 6" key="1">
    <citation type="submission" date="2018-08" db="EMBL/GenBank/DDBJ databases">
        <title>Wenzhouxiangella salilacus sp. nov., a novel bacterium isolated from a saline lake in Xinjiang Province, China.</title>
        <authorList>
            <person name="Han S."/>
        </authorList>
    </citation>
    <scope>NUCLEOTIDE SEQUENCE [LARGE SCALE GENOMIC DNA]</scope>
    <source>
        <strain evidence="5 6">XDB06</strain>
    </source>
</reference>
<evidence type="ECO:0000256" key="3">
    <source>
        <dbReference type="ARBA" id="ARBA00022839"/>
    </source>
</evidence>
<dbReference type="SUPFAM" id="SSF53098">
    <property type="entry name" value="Ribonuclease H-like"/>
    <property type="match status" value="1"/>
</dbReference>
<dbReference type="GO" id="GO:0005829">
    <property type="term" value="C:cytosol"/>
    <property type="evidence" value="ECO:0007669"/>
    <property type="project" value="TreeGrafter"/>
</dbReference>
<evidence type="ECO:0000259" key="4">
    <source>
        <dbReference type="SMART" id="SM00479"/>
    </source>
</evidence>
<proteinExistence type="predicted"/>
<dbReference type="CDD" id="cd06127">
    <property type="entry name" value="DEDDh"/>
    <property type="match status" value="1"/>
</dbReference>
<dbReference type="GO" id="GO:0006259">
    <property type="term" value="P:DNA metabolic process"/>
    <property type="evidence" value="ECO:0007669"/>
    <property type="project" value="UniProtKB-ARBA"/>
</dbReference>
<dbReference type="GO" id="GO:0003676">
    <property type="term" value="F:nucleic acid binding"/>
    <property type="evidence" value="ECO:0007669"/>
    <property type="project" value="InterPro"/>
</dbReference>
<keyword evidence="2" id="KW-0378">Hydrolase</keyword>
<sequence length="240" mass="27552">MFSPDRKETPPTRDWRERFAELAAGSRQAPLRDFYARGAPKADTSLSEAPLVALDLETTGLDPKRHGIVSIGMVPFSLQRIRPAQGYYRVIRPRREIDEHSITIHRITHEEVDGAPDLEDIVDGFLEALSGRVAVVHYHAIERRFLYQAFLRRFGEGVLFPLIDTLQIEKRVSQQRTLNPLTWFGRRRVSLRLADARRRYGLPEYSPHHALTDALATAELFQAQVAHHGSPDDQLSQWWL</sequence>
<feature type="domain" description="Exonuclease" evidence="4">
    <location>
        <begin position="50"/>
        <end position="230"/>
    </location>
</feature>
<dbReference type="Gene3D" id="3.30.420.10">
    <property type="entry name" value="Ribonuclease H-like superfamily/Ribonuclease H"/>
    <property type="match status" value="1"/>
</dbReference>
<evidence type="ECO:0000256" key="2">
    <source>
        <dbReference type="ARBA" id="ARBA00022801"/>
    </source>
</evidence>
<accession>A0A3E1K9Z1</accession>
<dbReference type="RefSeq" id="WP_116650155.1">
    <property type="nucleotide sequence ID" value="NZ_QUZK01000023.1"/>
</dbReference>
<dbReference type="NCBIfam" id="NF006602">
    <property type="entry name" value="PRK09146.1"/>
    <property type="match status" value="1"/>
</dbReference>
<organism evidence="5 6">
    <name type="scientific">Wenzhouxiangella sediminis</name>
    <dbReference type="NCBI Taxonomy" id="1792836"/>
    <lineage>
        <taxon>Bacteria</taxon>
        <taxon>Pseudomonadati</taxon>
        <taxon>Pseudomonadota</taxon>
        <taxon>Gammaproteobacteria</taxon>
        <taxon>Chromatiales</taxon>
        <taxon>Wenzhouxiangellaceae</taxon>
        <taxon>Wenzhouxiangella</taxon>
    </lineage>
</organism>
<evidence type="ECO:0000313" key="5">
    <source>
        <dbReference type="EMBL" id="RFF31076.1"/>
    </source>
</evidence>
<keyword evidence="6" id="KW-1185">Reference proteome</keyword>
<dbReference type="Proteomes" id="UP000260351">
    <property type="component" value="Unassembled WGS sequence"/>
</dbReference>
<protein>
    <submittedName>
        <fullName evidence="5">3'-5' exonuclease</fullName>
    </submittedName>
</protein>
<dbReference type="OrthoDB" id="5497329at2"/>
<dbReference type="InterPro" id="IPR012337">
    <property type="entry name" value="RNaseH-like_sf"/>
</dbReference>
<dbReference type="GO" id="GO:0008408">
    <property type="term" value="F:3'-5' exonuclease activity"/>
    <property type="evidence" value="ECO:0007669"/>
    <property type="project" value="TreeGrafter"/>
</dbReference>
<dbReference type="InterPro" id="IPR036397">
    <property type="entry name" value="RNaseH_sf"/>
</dbReference>